<dbReference type="GO" id="GO:0005777">
    <property type="term" value="C:peroxisome"/>
    <property type="evidence" value="ECO:0007669"/>
    <property type="project" value="UniProtKB-SubCell"/>
</dbReference>
<dbReference type="EMBL" id="JAHWGI010001033">
    <property type="protein sequence ID" value="KAK3921148.1"/>
    <property type="molecule type" value="Genomic_DNA"/>
</dbReference>
<evidence type="ECO:0000256" key="3">
    <source>
        <dbReference type="ARBA" id="ARBA00022598"/>
    </source>
</evidence>
<evidence type="ECO:0000313" key="6">
    <source>
        <dbReference type="EMBL" id="KAK3921148.1"/>
    </source>
</evidence>
<dbReference type="PANTHER" id="PTHR24096:SF149">
    <property type="entry name" value="AMP-BINDING DOMAIN-CONTAINING PROTEIN-RELATED"/>
    <property type="match status" value="1"/>
</dbReference>
<dbReference type="Gene3D" id="3.40.50.12780">
    <property type="entry name" value="N-terminal domain of ligase-like"/>
    <property type="match status" value="1"/>
</dbReference>
<dbReference type="PANTHER" id="PTHR24096">
    <property type="entry name" value="LONG-CHAIN-FATTY-ACID--COA LIGASE"/>
    <property type="match status" value="1"/>
</dbReference>
<dbReference type="InterPro" id="IPR042099">
    <property type="entry name" value="ANL_N_sf"/>
</dbReference>
<dbReference type="InterPro" id="IPR000873">
    <property type="entry name" value="AMP-dep_synth/lig_dom"/>
</dbReference>
<protein>
    <submittedName>
        <fullName evidence="6">Luciferin 4-monooxygenase</fullName>
    </submittedName>
</protein>
<gene>
    <name evidence="6" type="ORF">KUF71_010363</name>
</gene>
<evidence type="ECO:0000256" key="4">
    <source>
        <dbReference type="ARBA" id="ARBA00023140"/>
    </source>
</evidence>
<organism evidence="6 7">
    <name type="scientific">Frankliniella fusca</name>
    <dbReference type="NCBI Taxonomy" id="407009"/>
    <lineage>
        <taxon>Eukaryota</taxon>
        <taxon>Metazoa</taxon>
        <taxon>Ecdysozoa</taxon>
        <taxon>Arthropoda</taxon>
        <taxon>Hexapoda</taxon>
        <taxon>Insecta</taxon>
        <taxon>Pterygota</taxon>
        <taxon>Neoptera</taxon>
        <taxon>Paraneoptera</taxon>
        <taxon>Thysanoptera</taxon>
        <taxon>Terebrantia</taxon>
        <taxon>Thripoidea</taxon>
        <taxon>Thripidae</taxon>
        <taxon>Frankliniella</taxon>
    </lineage>
</organism>
<evidence type="ECO:0000313" key="7">
    <source>
        <dbReference type="Proteomes" id="UP001219518"/>
    </source>
</evidence>
<comment type="caution">
    <text evidence="6">The sequence shown here is derived from an EMBL/GenBank/DDBJ whole genome shotgun (WGS) entry which is preliminary data.</text>
</comment>
<reference evidence="6" key="2">
    <citation type="journal article" date="2023" name="BMC Genomics">
        <title>Pest status, molecular evolution, and epigenetic factors derived from the genome assembly of Frankliniella fusca, a thysanopteran phytovirus vector.</title>
        <authorList>
            <person name="Catto M.A."/>
            <person name="Labadie P.E."/>
            <person name="Jacobson A.L."/>
            <person name="Kennedy G.G."/>
            <person name="Srinivasan R."/>
            <person name="Hunt B.G."/>
        </authorList>
    </citation>
    <scope>NUCLEOTIDE SEQUENCE</scope>
    <source>
        <strain evidence="6">PL_HMW_Pooled</strain>
    </source>
</reference>
<evidence type="ECO:0000259" key="5">
    <source>
        <dbReference type="Pfam" id="PF00501"/>
    </source>
</evidence>
<dbReference type="SUPFAM" id="SSF56801">
    <property type="entry name" value="Acetyl-CoA synthetase-like"/>
    <property type="match status" value="1"/>
</dbReference>
<keyword evidence="3" id="KW-0436">Ligase</keyword>
<accession>A0AAE1HH87</accession>
<dbReference type="AlphaFoldDB" id="A0AAE1HH87"/>
<comment type="subcellular location">
    <subcellularLocation>
        <location evidence="1">Peroxisome</location>
    </subcellularLocation>
</comment>
<dbReference type="Pfam" id="PF00501">
    <property type="entry name" value="AMP-binding"/>
    <property type="match status" value="1"/>
</dbReference>
<keyword evidence="4" id="KW-0576">Peroxisome</keyword>
<sequence>MTYRELVVESVSLARALRALLLDAGDAGDAVTAVFVENRRELLPSLVANLLLGVPVTMLNPLSNTGELVRAWTSTKPCLVLCSWSTLPAVQEAAQSLPFLRHAVVFPRGTPEGDQGDAPEVGEDHSSLRVEAYTELLRSNSPEKALDDPMYGVREVLRPVQSSTHTAYLLQCGRGGRIARLTHRNLQYTVQLLHSSMLSGCRREPDAAGYGWTADDVLLLGAPLSHAFGLGICLGALALGLKVVIMQYFREQLFLSAVQTHQPSPVLVVNAEWCDRQVSQLVLVPRQAELLAHSPLLEDAAVVAGGGGRGRVLRGLRGVVCAAAPLPRALHRDLTRRLDAPCRQAYGLTQASCSLLVAPRGAPPDTQGRVVPGAEAKVVDAVLRAPLGPLQVGELYLRAPSIMAGYVDHARAQDDDNDQDEEGWLRTGDLAYYDRNECVFVVDRLKDVTMYTRGHFKEFDVEHD</sequence>
<keyword evidence="7" id="KW-1185">Reference proteome</keyword>
<dbReference type="Proteomes" id="UP001219518">
    <property type="component" value="Unassembled WGS sequence"/>
</dbReference>
<feature type="domain" description="AMP-dependent synthetase/ligase" evidence="5">
    <location>
        <begin position="181"/>
        <end position="406"/>
    </location>
</feature>
<dbReference type="GO" id="GO:0016405">
    <property type="term" value="F:CoA-ligase activity"/>
    <property type="evidence" value="ECO:0007669"/>
    <property type="project" value="TreeGrafter"/>
</dbReference>
<reference evidence="6" key="1">
    <citation type="submission" date="2021-07" db="EMBL/GenBank/DDBJ databases">
        <authorList>
            <person name="Catto M.A."/>
            <person name="Jacobson A."/>
            <person name="Kennedy G."/>
            <person name="Labadie P."/>
            <person name="Hunt B.G."/>
            <person name="Srinivasan R."/>
        </authorList>
    </citation>
    <scope>NUCLEOTIDE SEQUENCE</scope>
    <source>
        <strain evidence="6">PL_HMW_Pooled</strain>
        <tissue evidence="6">Head</tissue>
    </source>
</reference>
<dbReference type="Gene3D" id="3.40.50.980">
    <property type="match status" value="1"/>
</dbReference>
<name>A0AAE1HH87_9NEOP</name>
<evidence type="ECO:0000256" key="2">
    <source>
        <dbReference type="ARBA" id="ARBA00006432"/>
    </source>
</evidence>
<proteinExistence type="inferred from homology"/>
<evidence type="ECO:0000256" key="1">
    <source>
        <dbReference type="ARBA" id="ARBA00004275"/>
    </source>
</evidence>
<comment type="similarity">
    <text evidence="2">Belongs to the ATP-dependent AMP-binding enzyme family.</text>
</comment>